<evidence type="ECO:0000256" key="2">
    <source>
        <dbReference type="ARBA" id="ARBA00023125"/>
    </source>
</evidence>
<dbReference type="RefSeq" id="WP_249866093.1">
    <property type="nucleotide sequence ID" value="NZ_CP027059.1"/>
</dbReference>
<dbReference type="InterPro" id="IPR000835">
    <property type="entry name" value="HTH_MarR-typ"/>
</dbReference>
<dbReference type="Gene3D" id="1.10.10.10">
    <property type="entry name" value="Winged helix-like DNA-binding domain superfamily/Winged helix DNA-binding domain"/>
    <property type="match status" value="1"/>
</dbReference>
<keyword evidence="1" id="KW-0805">Transcription regulation</keyword>
<keyword evidence="3" id="KW-0804">Transcription</keyword>
<keyword evidence="6" id="KW-1185">Reference proteome</keyword>
<proteinExistence type="predicted"/>
<accession>A0ABY4RNX7</accession>
<organism evidence="5 6">
    <name type="scientific">Paenibacillus konkukensis</name>
    <dbReference type="NCBI Taxonomy" id="2020716"/>
    <lineage>
        <taxon>Bacteria</taxon>
        <taxon>Bacillati</taxon>
        <taxon>Bacillota</taxon>
        <taxon>Bacilli</taxon>
        <taxon>Bacillales</taxon>
        <taxon>Paenibacillaceae</taxon>
        <taxon>Paenibacillus</taxon>
    </lineage>
</organism>
<gene>
    <name evidence="5" type="primary">yusO_6</name>
    <name evidence="5" type="ORF">SK3146_03389</name>
</gene>
<dbReference type="InterPro" id="IPR036388">
    <property type="entry name" value="WH-like_DNA-bd_sf"/>
</dbReference>
<reference evidence="5" key="1">
    <citation type="submission" date="2018-02" db="EMBL/GenBank/DDBJ databases">
        <authorList>
            <person name="Kim S.-K."/>
            <person name="Jung H.-I."/>
            <person name="Lee S.-W."/>
        </authorList>
    </citation>
    <scope>NUCLEOTIDE SEQUENCE</scope>
    <source>
        <strain evidence="5">SK3146</strain>
    </source>
</reference>
<keyword evidence="2" id="KW-0238">DNA-binding</keyword>
<dbReference type="SUPFAM" id="SSF46785">
    <property type="entry name" value="Winged helix' DNA-binding domain"/>
    <property type="match status" value="1"/>
</dbReference>
<evidence type="ECO:0000256" key="1">
    <source>
        <dbReference type="ARBA" id="ARBA00023015"/>
    </source>
</evidence>
<reference evidence="5" key="2">
    <citation type="journal article" date="2021" name="J Anim Sci Technol">
        <title>Complete genome sequence of Paenibacillus konkukensis sp. nov. SK3146 as a potential probiotic strain.</title>
        <authorList>
            <person name="Jung H.I."/>
            <person name="Park S."/>
            <person name="Niu K.M."/>
            <person name="Lee S.W."/>
            <person name="Kothari D."/>
            <person name="Yi K.J."/>
            <person name="Kim S.K."/>
        </authorList>
    </citation>
    <scope>NUCLEOTIDE SEQUENCE</scope>
    <source>
        <strain evidence="5">SK3146</strain>
    </source>
</reference>
<dbReference type="SMART" id="SM00347">
    <property type="entry name" value="HTH_MARR"/>
    <property type="match status" value="1"/>
</dbReference>
<evidence type="ECO:0000259" key="4">
    <source>
        <dbReference type="PROSITE" id="PS50995"/>
    </source>
</evidence>
<dbReference type="PANTHER" id="PTHR42756:SF1">
    <property type="entry name" value="TRANSCRIPTIONAL REPRESSOR OF EMRAB OPERON"/>
    <property type="match status" value="1"/>
</dbReference>
<dbReference type="Pfam" id="PF01047">
    <property type="entry name" value="MarR"/>
    <property type="match status" value="1"/>
</dbReference>
<evidence type="ECO:0000313" key="5">
    <source>
        <dbReference type="EMBL" id="UQZ84156.1"/>
    </source>
</evidence>
<dbReference type="PRINTS" id="PR00598">
    <property type="entry name" value="HTHMARR"/>
</dbReference>
<dbReference type="PROSITE" id="PS50995">
    <property type="entry name" value="HTH_MARR_2"/>
    <property type="match status" value="1"/>
</dbReference>
<name>A0ABY4RNX7_9BACL</name>
<evidence type="ECO:0000313" key="6">
    <source>
        <dbReference type="Proteomes" id="UP001057134"/>
    </source>
</evidence>
<dbReference type="EMBL" id="CP027059">
    <property type="protein sequence ID" value="UQZ84156.1"/>
    <property type="molecule type" value="Genomic_DNA"/>
</dbReference>
<dbReference type="PANTHER" id="PTHR42756">
    <property type="entry name" value="TRANSCRIPTIONAL REGULATOR, MARR"/>
    <property type="match status" value="1"/>
</dbReference>
<evidence type="ECO:0000256" key="3">
    <source>
        <dbReference type="ARBA" id="ARBA00023163"/>
    </source>
</evidence>
<sequence length="151" mass="17522">MQSENNQTERFEKALWTSVRKLGPELTAHLSVPLTKQQFFMLYFISNKGVCKVSELAEQMEVKPSAITVMIDRLIKHGVAERRHDDKDRRVVWIELTDKGREVLEEIKIVRKQTIGRYLADIEPQRLELFLDVFEQISETIAKLHAGNTGE</sequence>
<protein>
    <submittedName>
        <fullName evidence="5">HTH-type transcriptional regulator YusO</fullName>
    </submittedName>
</protein>
<dbReference type="Proteomes" id="UP001057134">
    <property type="component" value="Chromosome"/>
</dbReference>
<feature type="domain" description="HTH marR-type" evidence="4">
    <location>
        <begin position="8"/>
        <end position="139"/>
    </location>
</feature>
<dbReference type="InterPro" id="IPR036390">
    <property type="entry name" value="WH_DNA-bd_sf"/>
</dbReference>